<protein>
    <submittedName>
        <fullName evidence="1">Uncharacterized protein</fullName>
    </submittedName>
</protein>
<evidence type="ECO:0000313" key="1">
    <source>
        <dbReference type="EMBL" id="PXX56286.1"/>
    </source>
</evidence>
<dbReference type="Proteomes" id="UP000247569">
    <property type="component" value="Unassembled WGS sequence"/>
</dbReference>
<sequence>MQCIRNTWAPCRLFRLSLNHRADRGERVKLVPGGTEFNPSSLELAKGYRDVITGRQWGFHSDRSDKRGLSVNISDTHCVTTEKLTR</sequence>
<reference evidence="1 2" key="1">
    <citation type="submission" date="2018-05" db="EMBL/GenBank/DDBJ databases">
        <title>Genomic Encyclopedia of Type Strains, Phase IV (KMG-IV): sequencing the most valuable type-strain genomes for metagenomic binning, comparative biology and taxonomic classification.</title>
        <authorList>
            <person name="Goeker M."/>
        </authorList>
    </citation>
    <scope>NUCLEOTIDE SEQUENCE [LARGE SCALE GENOMIC DNA]</scope>
    <source>
        <strain evidence="1 2">DSM 44704</strain>
    </source>
</reference>
<name>A0A318JUH9_9NOCA</name>
<proteinExistence type="predicted"/>
<organism evidence="1 2">
    <name type="scientific">Nocardia tenerifensis</name>
    <dbReference type="NCBI Taxonomy" id="228006"/>
    <lineage>
        <taxon>Bacteria</taxon>
        <taxon>Bacillati</taxon>
        <taxon>Actinomycetota</taxon>
        <taxon>Actinomycetes</taxon>
        <taxon>Mycobacteriales</taxon>
        <taxon>Nocardiaceae</taxon>
        <taxon>Nocardia</taxon>
    </lineage>
</organism>
<gene>
    <name evidence="1" type="ORF">DFR70_12027</name>
</gene>
<comment type="caution">
    <text evidence="1">The sequence shown here is derived from an EMBL/GenBank/DDBJ whole genome shotgun (WGS) entry which is preliminary data.</text>
</comment>
<keyword evidence="2" id="KW-1185">Reference proteome</keyword>
<accession>A0A318JUH9</accession>
<dbReference type="AlphaFoldDB" id="A0A318JUH9"/>
<evidence type="ECO:0000313" key="2">
    <source>
        <dbReference type="Proteomes" id="UP000247569"/>
    </source>
</evidence>
<dbReference type="EMBL" id="QJKF01000020">
    <property type="protein sequence ID" value="PXX56286.1"/>
    <property type="molecule type" value="Genomic_DNA"/>
</dbReference>